<evidence type="ECO:0000256" key="1">
    <source>
        <dbReference type="PIRSR" id="PIRSR037847-1"/>
    </source>
</evidence>
<dbReference type="SUPFAM" id="SSF75500">
    <property type="entry name" value="Putative transcriptional regulator TM1602, C-terminal domain"/>
    <property type="match status" value="1"/>
</dbReference>
<name>A0A6M0Q5X8_9BACI</name>
<reference evidence="4 5" key="1">
    <citation type="submission" date="2020-02" db="EMBL/GenBank/DDBJ databases">
        <title>Bacillus aquiflavi sp. nov., isolated from yellow water of strong flavor Chinese baijiu in Yibin region of China.</title>
        <authorList>
            <person name="Xie J."/>
        </authorList>
    </citation>
    <scope>NUCLEOTIDE SEQUENCE [LARGE SCALE GENOMIC DNA]</scope>
    <source>
        <strain evidence="4 5">SA4</strain>
    </source>
</reference>
<comment type="caution">
    <text evidence="4">The sequence shown here is derived from an EMBL/GenBank/DDBJ whole genome shotgun (WGS) entry which is preliminary data.</text>
</comment>
<dbReference type="InterPro" id="IPR004173">
    <property type="entry name" value="3H_domain"/>
</dbReference>
<dbReference type="PIRSF" id="PIRSF037847">
    <property type="entry name" value="NiaR"/>
    <property type="match status" value="1"/>
</dbReference>
<dbReference type="EMBL" id="JAAIWM010000002">
    <property type="protein sequence ID" value="NEY71781.1"/>
    <property type="molecule type" value="Genomic_DNA"/>
</dbReference>
<sequence length="177" mass="19849">MKKKLLGEERRTLLLQWLKTAETPLTGSDLADRSNVSRQVIVQDISLLKAKNEPIVATSEGYIYLTSSQDQILFQEVIVCKHTPAETKEELCMIVDHGVSVKDVRIEHPVYGDLSASVRVSNRIEVDQFLAKLKHTNAPLLSQLTDGLHLHTLEADSMEKIKNACQSLKDRGFLIEA</sequence>
<proteinExistence type="predicted"/>
<feature type="binding site" evidence="1">
    <location>
        <position position="82"/>
    </location>
    <ligand>
        <name>Ni(2+)</name>
        <dbReference type="ChEBI" id="CHEBI:49786"/>
    </ligand>
</feature>
<dbReference type="PANTHER" id="PTHR40068:SF1">
    <property type="entry name" value="TRANSCRIPTION REPRESSOR NIAR-RELATED"/>
    <property type="match status" value="1"/>
</dbReference>
<dbReference type="Pfam" id="PF02829">
    <property type="entry name" value="3H"/>
    <property type="match status" value="1"/>
</dbReference>
<dbReference type="PANTHER" id="PTHR40068">
    <property type="entry name" value="TRANSCRIPTION REPRESSOR NIAR-RELATED"/>
    <property type="match status" value="1"/>
</dbReference>
<dbReference type="InterPro" id="IPR035922">
    <property type="entry name" value="3H_dom_sf"/>
</dbReference>
<dbReference type="SUPFAM" id="SSF46785">
    <property type="entry name" value="Winged helix' DNA-binding domain"/>
    <property type="match status" value="1"/>
</dbReference>
<evidence type="ECO:0000259" key="3">
    <source>
        <dbReference type="Pfam" id="PF08279"/>
    </source>
</evidence>
<evidence type="ECO:0000313" key="5">
    <source>
        <dbReference type="Proteomes" id="UP000481043"/>
    </source>
</evidence>
<dbReference type="InterPro" id="IPR013196">
    <property type="entry name" value="HTH_11"/>
</dbReference>
<feature type="domain" description="3H" evidence="2">
    <location>
        <begin position="78"/>
        <end position="174"/>
    </location>
</feature>
<evidence type="ECO:0000259" key="2">
    <source>
        <dbReference type="Pfam" id="PF02829"/>
    </source>
</evidence>
<feature type="binding site" evidence="1">
    <location>
        <position position="151"/>
    </location>
    <ligand>
        <name>Ni(2+)</name>
        <dbReference type="ChEBI" id="CHEBI:49786"/>
    </ligand>
</feature>
<dbReference type="InterPro" id="IPR026043">
    <property type="entry name" value="NadR"/>
</dbReference>
<dbReference type="GO" id="GO:0046872">
    <property type="term" value="F:metal ion binding"/>
    <property type="evidence" value="ECO:0007669"/>
    <property type="project" value="UniProtKB-KW"/>
</dbReference>
<dbReference type="InterPro" id="IPR036390">
    <property type="entry name" value="WH_DNA-bd_sf"/>
</dbReference>
<organism evidence="4 5">
    <name type="scientific">Bacillus mesophilus</name>
    <dbReference type="NCBI Taxonomy" id="1808955"/>
    <lineage>
        <taxon>Bacteria</taxon>
        <taxon>Bacillati</taxon>
        <taxon>Bacillota</taxon>
        <taxon>Bacilli</taxon>
        <taxon>Bacillales</taxon>
        <taxon>Bacillaceae</taxon>
        <taxon>Bacillus</taxon>
    </lineage>
</organism>
<dbReference type="Pfam" id="PF08279">
    <property type="entry name" value="HTH_11"/>
    <property type="match status" value="1"/>
</dbReference>
<keyword evidence="1" id="KW-0533">Nickel</keyword>
<dbReference type="Proteomes" id="UP000481043">
    <property type="component" value="Unassembled WGS sequence"/>
</dbReference>
<gene>
    <name evidence="4" type="ORF">G4D63_08480</name>
</gene>
<feature type="domain" description="Helix-turn-helix type 11" evidence="3">
    <location>
        <begin position="10"/>
        <end position="63"/>
    </location>
</feature>
<keyword evidence="1" id="KW-0479">Metal-binding</keyword>
<dbReference type="RefSeq" id="WP_163179209.1">
    <property type="nucleotide sequence ID" value="NZ_JAAIWM010000002.1"/>
</dbReference>
<dbReference type="Gene3D" id="1.10.10.10">
    <property type="entry name" value="Winged helix-like DNA-binding domain superfamily/Winged helix DNA-binding domain"/>
    <property type="match status" value="1"/>
</dbReference>
<dbReference type="AlphaFoldDB" id="A0A6M0Q5X8"/>
<evidence type="ECO:0000313" key="4">
    <source>
        <dbReference type="EMBL" id="NEY71781.1"/>
    </source>
</evidence>
<dbReference type="InterPro" id="IPR036388">
    <property type="entry name" value="WH-like_DNA-bd_sf"/>
</dbReference>
<dbReference type="Gene3D" id="3.30.1340.20">
    <property type="entry name" value="3H domain"/>
    <property type="match status" value="1"/>
</dbReference>
<keyword evidence="5" id="KW-1185">Reference proteome</keyword>
<feature type="binding site" evidence="1">
    <location>
        <position position="90"/>
    </location>
    <ligand>
        <name>Ni(2+)</name>
        <dbReference type="ChEBI" id="CHEBI:49786"/>
    </ligand>
</feature>
<feature type="binding site" evidence="1">
    <location>
        <position position="149"/>
    </location>
    <ligand>
        <name>Ni(2+)</name>
        <dbReference type="ChEBI" id="CHEBI:49786"/>
    </ligand>
</feature>
<protein>
    <submittedName>
        <fullName evidence="4">Transcription repressor NadR</fullName>
    </submittedName>
</protein>
<accession>A0A6M0Q5X8</accession>